<gene>
    <name evidence="2" type="ORF">Egran_06860</name>
</gene>
<feature type="coiled-coil region" evidence="1">
    <location>
        <begin position="112"/>
        <end position="146"/>
    </location>
</feature>
<dbReference type="Proteomes" id="UP000243515">
    <property type="component" value="Unassembled WGS sequence"/>
</dbReference>
<protein>
    <submittedName>
        <fullName evidence="2">Uncharacterized protein</fullName>
    </submittedName>
</protein>
<evidence type="ECO:0000313" key="3">
    <source>
        <dbReference type="Proteomes" id="UP000243515"/>
    </source>
</evidence>
<dbReference type="OrthoDB" id="4526473at2759"/>
<comment type="caution">
    <text evidence="2">The sequence shown here is derived from an EMBL/GenBank/DDBJ whole genome shotgun (WGS) entry which is preliminary data.</text>
</comment>
<sequence length="281" mass="32380">MQITPPRANTRLGDTSPRSYLADTEILSPIRKRGLSGFKEHDMKRLRLDPSPTSDDRTILEYHSRVMELVPNDRTKINIRMPFTSTLEKLVASRRVRSILDSDRFMADYFNPQELSQKISSLERELRDVKNELQDVKNELHALKGNYLAMYQANMLARMIDIVYEKKGLQLPEGQGNDAARSSRKYTEAASRIGRENFERDFGLPLKYHDVLKKYSSLVQERNAIAHETEVPFAKMLMSPEHYNGPMHRFWGPLFVFCYGKSVEELANAGAKGDLCQSLYD</sequence>
<proteinExistence type="predicted"/>
<evidence type="ECO:0000313" key="2">
    <source>
        <dbReference type="EMBL" id="OXV05372.1"/>
    </source>
</evidence>
<organism evidence="2 3">
    <name type="scientific">Elaphomyces granulatus</name>
    <dbReference type="NCBI Taxonomy" id="519963"/>
    <lineage>
        <taxon>Eukaryota</taxon>
        <taxon>Fungi</taxon>
        <taxon>Dikarya</taxon>
        <taxon>Ascomycota</taxon>
        <taxon>Pezizomycotina</taxon>
        <taxon>Eurotiomycetes</taxon>
        <taxon>Eurotiomycetidae</taxon>
        <taxon>Eurotiales</taxon>
        <taxon>Elaphomycetaceae</taxon>
        <taxon>Elaphomyces</taxon>
    </lineage>
</organism>
<dbReference type="EMBL" id="NPHW01007092">
    <property type="protein sequence ID" value="OXV05372.1"/>
    <property type="molecule type" value="Genomic_DNA"/>
</dbReference>
<accession>A0A232LML0</accession>
<dbReference type="AlphaFoldDB" id="A0A232LML0"/>
<evidence type="ECO:0000256" key="1">
    <source>
        <dbReference type="SAM" id="Coils"/>
    </source>
</evidence>
<keyword evidence="1" id="KW-0175">Coiled coil</keyword>
<keyword evidence="3" id="KW-1185">Reference proteome</keyword>
<reference evidence="2 3" key="1">
    <citation type="journal article" date="2015" name="Environ. Microbiol.">
        <title>Metagenome sequence of Elaphomyces granulatus from sporocarp tissue reveals Ascomycota ectomycorrhizal fingerprints of genome expansion and a Proteobacteria-rich microbiome.</title>
        <authorList>
            <person name="Quandt C.A."/>
            <person name="Kohler A."/>
            <person name="Hesse C.N."/>
            <person name="Sharpton T.J."/>
            <person name="Martin F."/>
            <person name="Spatafora J.W."/>
        </authorList>
    </citation>
    <scope>NUCLEOTIDE SEQUENCE [LARGE SCALE GENOMIC DNA]</scope>
    <source>
        <strain evidence="2 3">OSC145934</strain>
    </source>
</reference>
<name>A0A232LML0_9EURO</name>